<evidence type="ECO:0000313" key="3">
    <source>
        <dbReference type="Proteomes" id="UP001420932"/>
    </source>
</evidence>
<organism evidence="2 3">
    <name type="scientific">Stephania yunnanensis</name>
    <dbReference type="NCBI Taxonomy" id="152371"/>
    <lineage>
        <taxon>Eukaryota</taxon>
        <taxon>Viridiplantae</taxon>
        <taxon>Streptophyta</taxon>
        <taxon>Embryophyta</taxon>
        <taxon>Tracheophyta</taxon>
        <taxon>Spermatophyta</taxon>
        <taxon>Magnoliopsida</taxon>
        <taxon>Ranunculales</taxon>
        <taxon>Menispermaceae</taxon>
        <taxon>Menispermoideae</taxon>
        <taxon>Cissampelideae</taxon>
        <taxon>Stephania</taxon>
    </lineage>
</organism>
<dbReference type="AlphaFoldDB" id="A0AAP0IGE8"/>
<name>A0AAP0IGE8_9MAGN</name>
<proteinExistence type="predicted"/>
<dbReference type="Proteomes" id="UP001420932">
    <property type="component" value="Unassembled WGS sequence"/>
</dbReference>
<accession>A0AAP0IGE8</accession>
<feature type="region of interest" description="Disordered" evidence="1">
    <location>
        <begin position="55"/>
        <end position="85"/>
    </location>
</feature>
<evidence type="ECO:0000256" key="1">
    <source>
        <dbReference type="SAM" id="MobiDB-lite"/>
    </source>
</evidence>
<keyword evidence="3" id="KW-1185">Reference proteome</keyword>
<sequence length="85" mass="9533">MCSVRAHREDVVVRDVDPNRSVGANLKEEITRLHSQGSTIANLEERHENVEKSIDKLGSSVDEESIDEKMSIDGSRHLDFDDDGL</sequence>
<evidence type="ECO:0000313" key="2">
    <source>
        <dbReference type="EMBL" id="KAK9114867.1"/>
    </source>
</evidence>
<comment type="caution">
    <text evidence="2">The sequence shown here is derived from an EMBL/GenBank/DDBJ whole genome shotgun (WGS) entry which is preliminary data.</text>
</comment>
<reference evidence="2 3" key="1">
    <citation type="submission" date="2024-01" db="EMBL/GenBank/DDBJ databases">
        <title>Genome assemblies of Stephania.</title>
        <authorList>
            <person name="Yang L."/>
        </authorList>
    </citation>
    <scope>NUCLEOTIDE SEQUENCE [LARGE SCALE GENOMIC DNA]</scope>
    <source>
        <strain evidence="2">YNDBR</strain>
        <tissue evidence="2">Leaf</tissue>
    </source>
</reference>
<feature type="compositionally biased region" description="Basic and acidic residues" evidence="1">
    <location>
        <begin position="67"/>
        <end position="79"/>
    </location>
</feature>
<dbReference type="EMBL" id="JBBNAF010000009">
    <property type="protein sequence ID" value="KAK9114867.1"/>
    <property type="molecule type" value="Genomic_DNA"/>
</dbReference>
<protein>
    <submittedName>
        <fullName evidence="2">Uncharacterized protein</fullName>
    </submittedName>
</protein>
<gene>
    <name evidence="2" type="ORF">Syun_021664</name>
</gene>